<keyword evidence="2" id="KW-1185">Reference proteome</keyword>
<protein>
    <submittedName>
        <fullName evidence="1">12322_t:CDS:1</fullName>
    </submittedName>
</protein>
<sequence length="50" mass="5790">DRLFSGEYMVVPLDVLGRTVVKLHHDEESQAVWSMMSITKKTRPDCLIEK</sequence>
<evidence type="ECO:0000313" key="2">
    <source>
        <dbReference type="Proteomes" id="UP000789570"/>
    </source>
</evidence>
<comment type="caution">
    <text evidence="1">The sequence shown here is derived from an EMBL/GenBank/DDBJ whole genome shotgun (WGS) entry which is preliminary data.</text>
</comment>
<reference evidence="1" key="1">
    <citation type="submission" date="2021-06" db="EMBL/GenBank/DDBJ databases">
        <authorList>
            <person name="Kallberg Y."/>
            <person name="Tangrot J."/>
            <person name="Rosling A."/>
        </authorList>
    </citation>
    <scope>NUCLEOTIDE SEQUENCE</scope>
    <source>
        <strain evidence="1">UK204</strain>
    </source>
</reference>
<dbReference type="Proteomes" id="UP000789570">
    <property type="component" value="Unassembled WGS sequence"/>
</dbReference>
<dbReference type="AlphaFoldDB" id="A0A9N9INN4"/>
<feature type="non-terminal residue" evidence="1">
    <location>
        <position position="50"/>
    </location>
</feature>
<dbReference type="EMBL" id="CAJVPQ010015761">
    <property type="protein sequence ID" value="CAG8743611.1"/>
    <property type="molecule type" value="Genomic_DNA"/>
</dbReference>
<name>A0A9N9INN4_9GLOM</name>
<accession>A0A9N9INN4</accession>
<proteinExistence type="predicted"/>
<gene>
    <name evidence="1" type="ORF">FCALED_LOCUS15799</name>
</gene>
<organism evidence="1 2">
    <name type="scientific">Funneliformis caledonium</name>
    <dbReference type="NCBI Taxonomy" id="1117310"/>
    <lineage>
        <taxon>Eukaryota</taxon>
        <taxon>Fungi</taxon>
        <taxon>Fungi incertae sedis</taxon>
        <taxon>Mucoromycota</taxon>
        <taxon>Glomeromycotina</taxon>
        <taxon>Glomeromycetes</taxon>
        <taxon>Glomerales</taxon>
        <taxon>Glomeraceae</taxon>
        <taxon>Funneliformis</taxon>
    </lineage>
</organism>
<evidence type="ECO:0000313" key="1">
    <source>
        <dbReference type="EMBL" id="CAG8743611.1"/>
    </source>
</evidence>
<feature type="non-terminal residue" evidence="1">
    <location>
        <position position="1"/>
    </location>
</feature>